<sequence>MLTTLTSINACTGISILIRGRGIRVSALSVSRNGKKLELDKRLKDKPNLAELIEDLPPKSVIALNVAGKGVLTKVETGATDTNSETIFARVMPGADRADFYLQQFQSGGRIFLSMIRKAEIDPLIMQLSEKGFRVVMLSLGPFPVNQVLGQLNQYGEEVIFDGHELILDANKSWQSYRFQEERKNEFPIKLGVEQIDEQLLLPYAAAFQAILYERIDTVEADTELVGKQMDRFRKTGALKKKGAIVLGAAFFLLFGNFLILSKLTADNGRLQEELSLHATQASDIDAIAGKTAQTEQLVKLMGYSRSVFKAVMIDEVARLMPQEIHLSGVEINPAVVRRTGNQSGQLFTDRRLVITGACASIMPVNEWLARIKSLKWVSRAELRDYGLGSEEDQGPFTIIINY</sequence>
<gene>
    <name evidence="2" type="ORF">ACFQZI_14875</name>
</gene>
<evidence type="ECO:0000313" key="2">
    <source>
        <dbReference type="EMBL" id="MFD0766145.1"/>
    </source>
</evidence>
<feature type="transmembrane region" description="Helical" evidence="1">
    <location>
        <begin position="243"/>
        <end position="261"/>
    </location>
</feature>
<evidence type="ECO:0000256" key="1">
    <source>
        <dbReference type="SAM" id="Phobius"/>
    </source>
</evidence>
<reference evidence="3" key="1">
    <citation type="journal article" date="2019" name="Int. J. Syst. Evol. Microbiol.">
        <title>The Global Catalogue of Microorganisms (GCM) 10K type strain sequencing project: providing services to taxonomists for standard genome sequencing and annotation.</title>
        <authorList>
            <consortium name="The Broad Institute Genomics Platform"/>
            <consortium name="The Broad Institute Genome Sequencing Center for Infectious Disease"/>
            <person name="Wu L."/>
            <person name="Ma J."/>
        </authorList>
    </citation>
    <scope>NUCLEOTIDE SEQUENCE [LARGE SCALE GENOMIC DNA]</scope>
    <source>
        <strain evidence="3">CCUG 60742</strain>
    </source>
</reference>
<keyword evidence="1" id="KW-1133">Transmembrane helix</keyword>
<keyword evidence="1" id="KW-0812">Transmembrane</keyword>
<keyword evidence="3" id="KW-1185">Reference proteome</keyword>
<name>A0ABW2ZIT7_9SPHI</name>
<accession>A0ABW2ZIT7</accession>
<evidence type="ECO:0008006" key="4">
    <source>
        <dbReference type="Google" id="ProtNLM"/>
    </source>
</evidence>
<proteinExistence type="predicted"/>
<dbReference type="RefSeq" id="WP_377143796.1">
    <property type="nucleotide sequence ID" value="NZ_JBHTIA010000011.1"/>
</dbReference>
<organism evidence="2 3">
    <name type="scientific">Mucilaginibacter lutimaris</name>
    <dbReference type="NCBI Taxonomy" id="931629"/>
    <lineage>
        <taxon>Bacteria</taxon>
        <taxon>Pseudomonadati</taxon>
        <taxon>Bacteroidota</taxon>
        <taxon>Sphingobacteriia</taxon>
        <taxon>Sphingobacteriales</taxon>
        <taxon>Sphingobacteriaceae</taxon>
        <taxon>Mucilaginibacter</taxon>
    </lineage>
</organism>
<keyword evidence="1" id="KW-0472">Membrane</keyword>
<comment type="caution">
    <text evidence="2">The sequence shown here is derived from an EMBL/GenBank/DDBJ whole genome shotgun (WGS) entry which is preliminary data.</text>
</comment>
<dbReference type="Proteomes" id="UP001597073">
    <property type="component" value="Unassembled WGS sequence"/>
</dbReference>
<dbReference type="EMBL" id="JBHTIA010000011">
    <property type="protein sequence ID" value="MFD0766145.1"/>
    <property type="molecule type" value="Genomic_DNA"/>
</dbReference>
<evidence type="ECO:0000313" key="3">
    <source>
        <dbReference type="Proteomes" id="UP001597073"/>
    </source>
</evidence>
<protein>
    <recommendedName>
        <fullName evidence="4">Type IV pilus assembly protein PilM</fullName>
    </recommendedName>
</protein>